<dbReference type="InterPro" id="IPR012932">
    <property type="entry name" value="VKOR"/>
</dbReference>
<evidence type="ECO:0000256" key="8">
    <source>
        <dbReference type="ARBA" id="ARBA00023157"/>
    </source>
</evidence>
<evidence type="ECO:0000256" key="10">
    <source>
        <dbReference type="SAM" id="MobiDB-lite"/>
    </source>
</evidence>
<gene>
    <name evidence="13" type="ORF">Pla52n_48710</name>
</gene>
<evidence type="ECO:0000256" key="11">
    <source>
        <dbReference type="SAM" id="Phobius"/>
    </source>
</evidence>
<comment type="similarity">
    <text evidence="2">Belongs to the VKOR family.</text>
</comment>
<dbReference type="Gene3D" id="1.20.1440.130">
    <property type="entry name" value="VKOR domain"/>
    <property type="match status" value="1"/>
</dbReference>
<feature type="transmembrane region" description="Helical" evidence="11">
    <location>
        <begin position="94"/>
        <end position="115"/>
    </location>
</feature>
<dbReference type="PROSITE" id="PS00194">
    <property type="entry name" value="THIOREDOXIN_1"/>
    <property type="match status" value="1"/>
</dbReference>
<evidence type="ECO:0000256" key="4">
    <source>
        <dbReference type="ARBA" id="ARBA00022719"/>
    </source>
</evidence>
<dbReference type="Pfam" id="PF07884">
    <property type="entry name" value="VKOR"/>
    <property type="match status" value="1"/>
</dbReference>
<dbReference type="EMBL" id="SJPN01000006">
    <property type="protein sequence ID" value="TWT98359.1"/>
    <property type="molecule type" value="Genomic_DNA"/>
</dbReference>
<dbReference type="Pfam" id="PF13462">
    <property type="entry name" value="Thioredoxin_4"/>
    <property type="match status" value="1"/>
</dbReference>
<evidence type="ECO:0000256" key="6">
    <source>
        <dbReference type="ARBA" id="ARBA00023002"/>
    </source>
</evidence>
<name>A0A5C6AFG9_9BACT</name>
<sequence>MSLIELRGQSRPLMLQSHSHSHVKSHVKPLPWAHDAGQITAIAWWTMAACSVTAIIVSSYLAWSSLTSSPIAGCSGGDTFDCSHVLHSRWSTVFAIPVSVFAVGLHVTTLGLLLAKPSDQRRQNLRWLALGFVSLSAGAAAFWFTGLQVFALGHLCPYCLVAHAAGLILAVTFLWQRPVASGQLKWVGGAAVAGLSVLMGMQFLTPPTESYEVIDHAEVPAALDKPGDKPSDNSSATEDSDALFFAAPDATTAQSSTSQDSTGRYSMQQHNDRMETEQHWSPFIVAMANPVMLLSGQVSATSKAASKMVTVLGGVKLSTSDWPLIGKPDAEMVFVEMFDYTCPHCQRTHQSLKAAMKSYGDRLAVVMLPVPLDSKCNSTVRSTNASHSEACDLAKLAVAVWRVDRNQFAEFHDYLFETRPSYAQAMQHAKSVVDAGKLQQTMQGQLPTDYIKKHVTLYQRAGAGTIPKLLFPKTSTVGAVESPQAMINLIDQHLK</sequence>
<feature type="compositionally biased region" description="Low complexity" evidence="10">
    <location>
        <begin position="250"/>
        <end position="262"/>
    </location>
</feature>
<reference evidence="13 14" key="1">
    <citation type="submission" date="2019-02" db="EMBL/GenBank/DDBJ databases">
        <title>Deep-cultivation of Planctomycetes and their phenomic and genomic characterization uncovers novel biology.</title>
        <authorList>
            <person name="Wiegand S."/>
            <person name="Jogler M."/>
            <person name="Boedeker C."/>
            <person name="Pinto D."/>
            <person name="Vollmers J."/>
            <person name="Rivas-Marin E."/>
            <person name="Kohn T."/>
            <person name="Peeters S.H."/>
            <person name="Heuer A."/>
            <person name="Rast P."/>
            <person name="Oberbeckmann S."/>
            <person name="Bunk B."/>
            <person name="Jeske O."/>
            <person name="Meyerdierks A."/>
            <person name="Storesund J.E."/>
            <person name="Kallscheuer N."/>
            <person name="Luecker S."/>
            <person name="Lage O.M."/>
            <person name="Pohl T."/>
            <person name="Merkel B.J."/>
            <person name="Hornburger P."/>
            <person name="Mueller R.-W."/>
            <person name="Bruemmer F."/>
            <person name="Labrenz M."/>
            <person name="Spormann A.M."/>
            <person name="Op Den Camp H."/>
            <person name="Overmann J."/>
            <person name="Amann R."/>
            <person name="Jetten M.S.M."/>
            <person name="Mascher T."/>
            <person name="Medema M.H."/>
            <person name="Devos D.P."/>
            <person name="Kaster A.-K."/>
            <person name="Ovreas L."/>
            <person name="Rohde M."/>
            <person name="Galperin M.Y."/>
            <person name="Jogler C."/>
        </authorList>
    </citation>
    <scope>NUCLEOTIDE SEQUENCE [LARGE SCALE GENOMIC DNA]</scope>
    <source>
        <strain evidence="13 14">Pla52n</strain>
    </source>
</reference>
<dbReference type="RefSeq" id="WP_231742265.1">
    <property type="nucleotide sequence ID" value="NZ_CP151726.1"/>
</dbReference>
<dbReference type="AlphaFoldDB" id="A0A5C6AFG9"/>
<evidence type="ECO:0000256" key="5">
    <source>
        <dbReference type="ARBA" id="ARBA00022989"/>
    </source>
</evidence>
<evidence type="ECO:0000256" key="1">
    <source>
        <dbReference type="ARBA" id="ARBA00004141"/>
    </source>
</evidence>
<feature type="transmembrane region" description="Helical" evidence="11">
    <location>
        <begin position="151"/>
        <end position="174"/>
    </location>
</feature>
<feature type="transmembrane region" description="Helical" evidence="11">
    <location>
        <begin position="127"/>
        <end position="145"/>
    </location>
</feature>
<feature type="transmembrane region" description="Helical" evidence="11">
    <location>
        <begin position="186"/>
        <end position="204"/>
    </location>
</feature>
<dbReference type="GO" id="GO:0048038">
    <property type="term" value="F:quinone binding"/>
    <property type="evidence" value="ECO:0007669"/>
    <property type="project" value="UniProtKB-KW"/>
</dbReference>
<dbReference type="InterPro" id="IPR012336">
    <property type="entry name" value="Thioredoxin-like_fold"/>
</dbReference>
<dbReference type="CDD" id="cd10546">
    <property type="entry name" value="VKOR"/>
    <property type="match status" value="1"/>
</dbReference>
<accession>A0A5C6AFG9</accession>
<evidence type="ECO:0000313" key="13">
    <source>
        <dbReference type="EMBL" id="TWT98359.1"/>
    </source>
</evidence>
<evidence type="ECO:0000313" key="14">
    <source>
        <dbReference type="Proteomes" id="UP000320176"/>
    </source>
</evidence>
<dbReference type="Gene3D" id="3.40.30.10">
    <property type="entry name" value="Glutaredoxin"/>
    <property type="match status" value="1"/>
</dbReference>
<dbReference type="GO" id="GO:0016491">
    <property type="term" value="F:oxidoreductase activity"/>
    <property type="evidence" value="ECO:0007669"/>
    <property type="project" value="UniProtKB-KW"/>
</dbReference>
<dbReference type="PANTHER" id="PTHR34573:SF1">
    <property type="entry name" value="VITAMIN K EPOXIDE REDUCTASE DOMAIN-CONTAINING PROTEIN"/>
    <property type="match status" value="1"/>
</dbReference>
<evidence type="ECO:0000256" key="9">
    <source>
        <dbReference type="ARBA" id="ARBA00023284"/>
    </source>
</evidence>
<feature type="domain" description="Vitamin K epoxide reductase" evidence="12">
    <location>
        <begin position="40"/>
        <end position="177"/>
    </location>
</feature>
<keyword evidence="8" id="KW-1015">Disulfide bond</keyword>
<keyword evidence="14" id="KW-1185">Reference proteome</keyword>
<dbReference type="SMART" id="SM00756">
    <property type="entry name" value="VKc"/>
    <property type="match status" value="1"/>
</dbReference>
<keyword evidence="9" id="KW-0676">Redox-active center</keyword>
<dbReference type="SUPFAM" id="SSF52833">
    <property type="entry name" value="Thioredoxin-like"/>
    <property type="match status" value="1"/>
</dbReference>
<dbReference type="GO" id="GO:0016020">
    <property type="term" value="C:membrane"/>
    <property type="evidence" value="ECO:0007669"/>
    <property type="project" value="UniProtKB-SubCell"/>
</dbReference>
<comment type="subcellular location">
    <subcellularLocation>
        <location evidence="1">Membrane</location>
        <topology evidence="1">Multi-pass membrane protein</topology>
    </subcellularLocation>
</comment>
<keyword evidence="3 11" id="KW-0812">Transmembrane</keyword>
<evidence type="ECO:0000256" key="2">
    <source>
        <dbReference type="ARBA" id="ARBA00006214"/>
    </source>
</evidence>
<dbReference type="InterPro" id="IPR036249">
    <property type="entry name" value="Thioredoxin-like_sf"/>
</dbReference>
<keyword evidence="5 11" id="KW-1133">Transmembrane helix</keyword>
<protein>
    <submittedName>
        <fullName evidence="13">Vitamin K epoxide reductase family protein</fullName>
    </submittedName>
</protein>
<dbReference type="InterPro" id="IPR017937">
    <property type="entry name" value="Thioredoxin_CS"/>
</dbReference>
<dbReference type="Proteomes" id="UP000320176">
    <property type="component" value="Unassembled WGS sequence"/>
</dbReference>
<keyword evidence="6" id="KW-0560">Oxidoreductase</keyword>
<proteinExistence type="inferred from homology"/>
<comment type="caution">
    <text evidence="13">The sequence shown here is derived from an EMBL/GenBank/DDBJ whole genome shotgun (WGS) entry which is preliminary data.</text>
</comment>
<evidence type="ECO:0000256" key="3">
    <source>
        <dbReference type="ARBA" id="ARBA00022692"/>
    </source>
</evidence>
<keyword evidence="4" id="KW-0874">Quinone</keyword>
<feature type="transmembrane region" description="Helical" evidence="11">
    <location>
        <begin position="42"/>
        <end position="63"/>
    </location>
</feature>
<keyword evidence="7 11" id="KW-0472">Membrane</keyword>
<feature type="region of interest" description="Disordered" evidence="10">
    <location>
        <begin position="250"/>
        <end position="270"/>
    </location>
</feature>
<evidence type="ECO:0000256" key="7">
    <source>
        <dbReference type="ARBA" id="ARBA00023136"/>
    </source>
</evidence>
<dbReference type="InterPro" id="IPR038354">
    <property type="entry name" value="VKOR_sf"/>
</dbReference>
<organism evidence="13 14">
    <name type="scientific">Stieleria varia</name>
    <dbReference type="NCBI Taxonomy" id="2528005"/>
    <lineage>
        <taxon>Bacteria</taxon>
        <taxon>Pseudomonadati</taxon>
        <taxon>Planctomycetota</taxon>
        <taxon>Planctomycetia</taxon>
        <taxon>Pirellulales</taxon>
        <taxon>Pirellulaceae</taxon>
        <taxon>Stieleria</taxon>
    </lineage>
</organism>
<evidence type="ECO:0000259" key="12">
    <source>
        <dbReference type="SMART" id="SM00756"/>
    </source>
</evidence>
<dbReference type="PANTHER" id="PTHR34573">
    <property type="entry name" value="VKC DOMAIN-CONTAINING PROTEIN"/>
    <property type="match status" value="1"/>
</dbReference>